<comment type="caution">
    <text evidence="1">The sequence shown here is derived from an EMBL/GenBank/DDBJ whole genome shotgun (WGS) entry which is preliminary data.</text>
</comment>
<gene>
    <name evidence="1" type="ORF">N0F65_007421</name>
</gene>
<dbReference type="EMBL" id="DAKRPA010000001">
    <property type="protein sequence ID" value="DBA05259.1"/>
    <property type="molecule type" value="Genomic_DNA"/>
</dbReference>
<dbReference type="Proteomes" id="UP001146120">
    <property type="component" value="Unassembled WGS sequence"/>
</dbReference>
<organism evidence="1 2">
    <name type="scientific">Lagenidium giganteum</name>
    <dbReference type="NCBI Taxonomy" id="4803"/>
    <lineage>
        <taxon>Eukaryota</taxon>
        <taxon>Sar</taxon>
        <taxon>Stramenopiles</taxon>
        <taxon>Oomycota</taxon>
        <taxon>Peronosporomycetes</taxon>
        <taxon>Pythiales</taxon>
        <taxon>Pythiaceae</taxon>
    </lineage>
</organism>
<sequence>MSLPPSISSPIFNSAYFQGGNDYLTITSGDQRYLRIGGVGTFSSLAVAGNLDCGSLSIGGSSVDLSLLSGLTAGTVAASKLVLVDANKDITGFRNLTATTLNSTNLYLGGSQVYSTATELNYLSGVTPGITAGSTAVVTATQLSYTSVTPGTAAASKALVLDGSSNISGIGTLSATTLTGTLSTAAQANVT</sequence>
<evidence type="ECO:0000313" key="1">
    <source>
        <dbReference type="EMBL" id="DBA05259.1"/>
    </source>
</evidence>
<reference evidence="1" key="2">
    <citation type="journal article" date="2023" name="Microbiol Resour">
        <title>Decontamination and Annotation of the Draft Genome Sequence of the Oomycete Lagenidium giganteum ARSEF 373.</title>
        <authorList>
            <person name="Morgan W.R."/>
            <person name="Tartar A."/>
        </authorList>
    </citation>
    <scope>NUCLEOTIDE SEQUENCE</scope>
    <source>
        <strain evidence="1">ARSEF 373</strain>
    </source>
</reference>
<proteinExistence type="predicted"/>
<protein>
    <submittedName>
        <fullName evidence="1">Uncharacterized protein</fullName>
    </submittedName>
</protein>
<evidence type="ECO:0000313" key="2">
    <source>
        <dbReference type="Proteomes" id="UP001146120"/>
    </source>
</evidence>
<keyword evidence="2" id="KW-1185">Reference proteome</keyword>
<feature type="non-terminal residue" evidence="1">
    <location>
        <position position="191"/>
    </location>
</feature>
<name>A0AAV2ZIH4_9STRA</name>
<reference evidence="1" key="1">
    <citation type="submission" date="2022-11" db="EMBL/GenBank/DDBJ databases">
        <authorList>
            <person name="Morgan W.R."/>
            <person name="Tartar A."/>
        </authorList>
    </citation>
    <scope>NUCLEOTIDE SEQUENCE</scope>
    <source>
        <strain evidence="1">ARSEF 373</strain>
    </source>
</reference>
<dbReference type="AlphaFoldDB" id="A0AAV2ZIH4"/>
<accession>A0AAV2ZIH4</accession>